<comment type="subunit">
    <text evidence="4">Homodimer.</text>
</comment>
<keyword evidence="8" id="KW-0479">Metal-binding</keyword>
<keyword evidence="11" id="KW-0862">Zinc</keyword>
<keyword evidence="6" id="KW-0819">tRNA processing</keyword>
<name>A0A8T0RM17_PANVG</name>
<dbReference type="EMBL" id="CM029046">
    <property type="protein sequence ID" value="KAG2585976.1"/>
    <property type="molecule type" value="Genomic_DNA"/>
</dbReference>
<dbReference type="FunFam" id="3.60.15.10:FF:000037">
    <property type="entry name" value="tRNAse Z4"/>
    <property type="match status" value="1"/>
</dbReference>
<evidence type="ECO:0000256" key="8">
    <source>
        <dbReference type="ARBA" id="ARBA00022723"/>
    </source>
</evidence>
<gene>
    <name evidence="14" type="ORF">PVAP13_5NG004600</name>
</gene>
<evidence type="ECO:0000256" key="10">
    <source>
        <dbReference type="ARBA" id="ARBA00022801"/>
    </source>
</evidence>
<dbReference type="InterPro" id="IPR027794">
    <property type="entry name" value="tRNase_Z_dom"/>
</dbReference>
<dbReference type="AlphaFoldDB" id="A0A8T0RM17"/>
<proteinExistence type="inferred from homology"/>
<dbReference type="GO" id="GO:0042781">
    <property type="term" value="F:3'-tRNA processing endoribonuclease activity"/>
    <property type="evidence" value="ECO:0007669"/>
    <property type="project" value="UniProtKB-EC"/>
</dbReference>
<feature type="compositionally biased region" description="Basic and acidic residues" evidence="12">
    <location>
        <begin position="63"/>
        <end position="73"/>
    </location>
</feature>
<dbReference type="InterPro" id="IPR013471">
    <property type="entry name" value="RNase_Z/BN"/>
</dbReference>
<evidence type="ECO:0000256" key="9">
    <source>
        <dbReference type="ARBA" id="ARBA00022759"/>
    </source>
</evidence>
<evidence type="ECO:0000313" key="15">
    <source>
        <dbReference type="Proteomes" id="UP000823388"/>
    </source>
</evidence>
<feature type="region of interest" description="Disordered" evidence="12">
    <location>
        <begin position="47"/>
        <end position="73"/>
    </location>
</feature>
<comment type="similarity">
    <text evidence="3">Belongs to the RNase Z family.</text>
</comment>
<comment type="cofactor">
    <cofactor evidence="2">
        <name>Zn(2+)</name>
        <dbReference type="ChEBI" id="CHEBI:29105"/>
    </cofactor>
</comment>
<reference evidence="14" key="1">
    <citation type="submission" date="2020-05" db="EMBL/GenBank/DDBJ databases">
        <title>WGS assembly of Panicum virgatum.</title>
        <authorList>
            <person name="Lovell J.T."/>
            <person name="Jenkins J."/>
            <person name="Shu S."/>
            <person name="Juenger T.E."/>
            <person name="Schmutz J."/>
        </authorList>
    </citation>
    <scope>NUCLEOTIDE SEQUENCE</scope>
    <source>
        <strain evidence="14">AP13</strain>
    </source>
</reference>
<evidence type="ECO:0000256" key="7">
    <source>
        <dbReference type="ARBA" id="ARBA00022722"/>
    </source>
</evidence>
<dbReference type="PANTHER" id="PTHR12553:SF49">
    <property type="entry name" value="ZINC PHOSPHODIESTERASE ELAC PROTEIN 2"/>
    <property type="match status" value="1"/>
</dbReference>
<organism evidence="14 15">
    <name type="scientific">Panicum virgatum</name>
    <name type="common">Blackwell switchgrass</name>
    <dbReference type="NCBI Taxonomy" id="38727"/>
    <lineage>
        <taxon>Eukaryota</taxon>
        <taxon>Viridiplantae</taxon>
        <taxon>Streptophyta</taxon>
        <taxon>Embryophyta</taxon>
        <taxon>Tracheophyta</taxon>
        <taxon>Spermatophyta</taxon>
        <taxon>Magnoliopsida</taxon>
        <taxon>Liliopsida</taxon>
        <taxon>Poales</taxon>
        <taxon>Poaceae</taxon>
        <taxon>PACMAD clade</taxon>
        <taxon>Panicoideae</taxon>
        <taxon>Panicodae</taxon>
        <taxon>Paniceae</taxon>
        <taxon>Panicinae</taxon>
        <taxon>Panicum</taxon>
        <taxon>Panicum sect. Hiantes</taxon>
    </lineage>
</organism>
<dbReference type="InterPro" id="IPR047151">
    <property type="entry name" value="RNZ2-like"/>
</dbReference>
<evidence type="ECO:0000256" key="3">
    <source>
        <dbReference type="ARBA" id="ARBA00007823"/>
    </source>
</evidence>
<dbReference type="GO" id="GO:1990180">
    <property type="term" value="P:mitochondrial tRNA 3'-end processing"/>
    <property type="evidence" value="ECO:0007669"/>
    <property type="project" value="TreeGrafter"/>
</dbReference>
<evidence type="ECO:0000256" key="11">
    <source>
        <dbReference type="ARBA" id="ARBA00022833"/>
    </source>
</evidence>
<comment type="catalytic activity">
    <reaction evidence="1">
        <text>Endonucleolytic cleavage of RNA, removing extra 3' nucleotides from tRNA precursor, generating 3' termini of tRNAs. A 3'-hydroxy group is left at the tRNA terminus and a 5'-phosphoryl group is left at the trailer molecule.</text>
        <dbReference type="EC" id="3.1.26.11"/>
    </reaction>
</comment>
<evidence type="ECO:0000256" key="6">
    <source>
        <dbReference type="ARBA" id="ARBA00022694"/>
    </source>
</evidence>
<keyword evidence="7" id="KW-0540">Nuclease</keyword>
<dbReference type="EC" id="3.1.26.11" evidence="5"/>
<keyword evidence="9" id="KW-0255">Endonuclease</keyword>
<protein>
    <recommendedName>
        <fullName evidence="5">ribonuclease Z</fullName>
        <ecNumber evidence="5">3.1.26.11</ecNumber>
    </recommendedName>
</protein>
<dbReference type="Gene3D" id="3.60.15.10">
    <property type="entry name" value="Ribonuclease Z/Hydroxyacylglutathione hydrolase-like"/>
    <property type="match status" value="2"/>
</dbReference>
<dbReference type="Pfam" id="PF23023">
    <property type="entry name" value="Anti-Pycsar_Apyc1"/>
    <property type="match status" value="1"/>
</dbReference>
<evidence type="ECO:0000259" key="13">
    <source>
        <dbReference type="Pfam" id="PF13691"/>
    </source>
</evidence>
<keyword evidence="10" id="KW-0378">Hydrolase</keyword>
<keyword evidence="15" id="KW-1185">Reference proteome</keyword>
<dbReference type="HAMAP" id="MF_01818">
    <property type="entry name" value="RNase_Z_BN"/>
    <property type="match status" value="1"/>
</dbReference>
<dbReference type="Pfam" id="PF13691">
    <property type="entry name" value="Lactamase_B_4"/>
    <property type="match status" value="1"/>
</dbReference>
<evidence type="ECO:0000256" key="5">
    <source>
        <dbReference type="ARBA" id="ARBA00012477"/>
    </source>
</evidence>
<dbReference type="PANTHER" id="PTHR12553">
    <property type="entry name" value="ZINC PHOSPHODIESTERASE ELAC PROTEIN 2"/>
    <property type="match status" value="1"/>
</dbReference>
<accession>A0A8T0RM17</accession>
<evidence type="ECO:0000256" key="2">
    <source>
        <dbReference type="ARBA" id="ARBA00001947"/>
    </source>
</evidence>
<feature type="domain" description="tRNase Z endonuclease" evidence="13">
    <location>
        <begin position="111"/>
        <end position="142"/>
    </location>
</feature>
<dbReference type="CDD" id="cd07718">
    <property type="entry name" value="RNaseZ_ELAC1_ELAC2-C-term-like_MBL-fold"/>
    <property type="match status" value="1"/>
</dbReference>
<evidence type="ECO:0000256" key="12">
    <source>
        <dbReference type="SAM" id="MobiDB-lite"/>
    </source>
</evidence>
<dbReference type="SUPFAM" id="SSF56281">
    <property type="entry name" value="Metallo-hydrolase/oxidoreductase"/>
    <property type="match status" value="2"/>
</dbReference>
<evidence type="ECO:0000313" key="14">
    <source>
        <dbReference type="EMBL" id="KAG2585976.1"/>
    </source>
</evidence>
<dbReference type="GO" id="GO:0005739">
    <property type="term" value="C:mitochondrion"/>
    <property type="evidence" value="ECO:0007669"/>
    <property type="project" value="TreeGrafter"/>
</dbReference>
<comment type="caution">
    <text evidence="14">The sequence shown here is derived from an EMBL/GenBank/DDBJ whole genome shotgun (WGS) entry which is preliminary data.</text>
</comment>
<evidence type="ECO:0000256" key="1">
    <source>
        <dbReference type="ARBA" id="ARBA00000402"/>
    </source>
</evidence>
<evidence type="ECO:0000256" key="4">
    <source>
        <dbReference type="ARBA" id="ARBA00011738"/>
    </source>
</evidence>
<dbReference type="InterPro" id="IPR036866">
    <property type="entry name" value="RibonucZ/Hydroxyglut_hydro"/>
</dbReference>
<sequence length="893" mass="98563">MPQVPAPLRLLLPLSQTLAPCPLLHLSRRLFTSSSFGRAASLRALAYRRHHPPRRGNSTLRKAPKEEMAGGGDKEVAFNRKRAEGRDVGKRGSMELKARKLNPVNTTCYVQGLQRFCTEHKIKLSKIDHIFLTRVCSETAGGLPGLVLTLAGIGDEGMSVNIWGPSDLDFLAGAMRSFIPNRAMLHTHSFGAEWNASSSQPKDSVVILNDEVVRISAMFVKPRYPNGAGSLNDIDMKPGDTAIVYVCELPEIKGKFDPAKAAALGLRPGPKYRELQLGNSVQSDQFDEMVHPSDVLGPSIPGPAVLLVDCPTQYHMPELFSLQSLSCFYEDSSNQRESGKKVNCIIHLGPSSVTKSVDYQNWMKRFGETQHIMAGHEIKNMEIPILKGSARISSRLNFVCPQLFPSSGFWSVKPANDVMENDKSTSLEACGIVSAQNLLKFHLRPYAQLGLDSASIPSSFTYKDIVKELVSEIPEVREVPEQVLKFWQNNANVKNIQPAGSLMLMVEETWIGQKSAKLDGSPKHPRDNQEIPCCVEDASREDMEITFLGTGSSQPSKYRNVSSVYINLYAQGGILLDCGEGTLGQLKRRFGVNGADEAVKNLRCIWISHIHADHHTGLARVLALRSKLLKGMPHKPLLVIGPRPLERFLSAYSTLEDLDMQFLDCRNTLKPSVKAFLSENVTGSATPQLENTMFAPGSRMENYNRKPASPRDTTALANFKEVLQESGLEILYSVPVVHCPQAFGVVLRATEKVNSAGKVIPGWKVVYSGDTRPCPALIDASRDATVLIHEATFEDSMKDEAIARNHSTTKEAIEVGTSAGAYRIILTHFSQRYPKIPVIDEVDMEKTCIAFDLMSVNLADLPVLPKVLPHLKVLFKDEMVVEEADEIQEAAVY</sequence>
<dbReference type="GO" id="GO:0046872">
    <property type="term" value="F:metal ion binding"/>
    <property type="evidence" value="ECO:0007669"/>
    <property type="project" value="UniProtKB-KW"/>
</dbReference>
<dbReference type="Proteomes" id="UP000823388">
    <property type="component" value="Chromosome 5N"/>
</dbReference>